<evidence type="ECO:0000313" key="2">
    <source>
        <dbReference type="EMBL" id="MDX6182386.1"/>
    </source>
</evidence>
<reference evidence="3 5" key="1">
    <citation type="submission" date="2023-11" db="EMBL/GenBank/DDBJ databases">
        <title>Unpublished Manusciprt.</title>
        <authorList>
            <person name="Saticioglu I.B."/>
            <person name="Ay H."/>
            <person name="Ajmi N."/>
            <person name="Altun S."/>
            <person name="Duman M."/>
        </authorList>
    </citation>
    <scope>NUCLEOTIDE SEQUENCE</scope>
    <source>
        <strain evidence="2 5">Fl-33</strain>
        <strain evidence="3">Fl-77</strain>
    </source>
</reference>
<organism evidence="3 4">
    <name type="scientific">Flavobacterium flavipigmentatum</name>
    <dbReference type="NCBI Taxonomy" id="2893884"/>
    <lineage>
        <taxon>Bacteria</taxon>
        <taxon>Pseudomonadati</taxon>
        <taxon>Bacteroidota</taxon>
        <taxon>Flavobacteriia</taxon>
        <taxon>Flavobacteriales</taxon>
        <taxon>Flavobacteriaceae</taxon>
        <taxon>Flavobacterium</taxon>
    </lineage>
</organism>
<evidence type="ECO:0000256" key="1">
    <source>
        <dbReference type="SAM" id="Phobius"/>
    </source>
</evidence>
<evidence type="ECO:0000313" key="4">
    <source>
        <dbReference type="Proteomes" id="UP001270053"/>
    </source>
</evidence>
<dbReference type="Proteomes" id="UP001278738">
    <property type="component" value="Unassembled WGS sequence"/>
</dbReference>
<proteinExistence type="predicted"/>
<evidence type="ECO:0000313" key="3">
    <source>
        <dbReference type="EMBL" id="MDX6185701.1"/>
    </source>
</evidence>
<protein>
    <submittedName>
        <fullName evidence="3">Nitrogen regulatory IIA protein</fullName>
    </submittedName>
</protein>
<keyword evidence="1" id="KW-1133">Transmembrane helix</keyword>
<accession>A0AAJ2SFU7</accession>
<dbReference type="EMBL" id="JAWXVG010000003">
    <property type="protein sequence ID" value="MDX6182386.1"/>
    <property type="molecule type" value="Genomic_DNA"/>
</dbReference>
<dbReference type="EMBL" id="JAWXVH010000003">
    <property type="protein sequence ID" value="MDX6185701.1"/>
    <property type="molecule type" value="Genomic_DNA"/>
</dbReference>
<name>A0AAJ2SFU7_9FLAO</name>
<feature type="transmembrane region" description="Helical" evidence="1">
    <location>
        <begin position="30"/>
        <end position="51"/>
    </location>
</feature>
<gene>
    <name evidence="2" type="ORF">SGQ18_09460</name>
    <name evidence="3" type="ORF">SGQ44_08030</name>
</gene>
<dbReference type="Proteomes" id="UP001270053">
    <property type="component" value="Unassembled WGS sequence"/>
</dbReference>
<keyword evidence="1" id="KW-0472">Membrane</keyword>
<comment type="caution">
    <text evidence="3">The sequence shown here is derived from an EMBL/GenBank/DDBJ whole genome shotgun (WGS) entry which is preliminary data.</text>
</comment>
<dbReference type="AlphaFoldDB" id="A0AAJ2SFU7"/>
<keyword evidence="1" id="KW-0812">Transmembrane</keyword>
<keyword evidence="5" id="KW-1185">Reference proteome</keyword>
<evidence type="ECO:0000313" key="5">
    <source>
        <dbReference type="Proteomes" id="UP001278738"/>
    </source>
</evidence>
<dbReference type="RefSeq" id="WP_229974929.1">
    <property type="nucleotide sequence ID" value="NZ_CP087133.1"/>
</dbReference>
<sequence length="95" mass="11061">MKKVRTNISEWFDKQDQRWRALTIAKQHQYTLYFFAGYLLLTIGVIFKVGFDIARSDNDIVIEPIKNPGLKKKESPTALQDSLITILKNKIYEGK</sequence>